<dbReference type="GO" id="GO:0005634">
    <property type="term" value="C:nucleus"/>
    <property type="evidence" value="ECO:0007669"/>
    <property type="project" value="UniProtKB-SubCell"/>
</dbReference>
<dbReference type="CDD" id="cd06468">
    <property type="entry name" value="p23_CacyBP"/>
    <property type="match status" value="1"/>
</dbReference>
<dbReference type="GO" id="GO:0044548">
    <property type="term" value="F:S100 protein binding"/>
    <property type="evidence" value="ECO:0007669"/>
    <property type="project" value="InterPro"/>
</dbReference>
<dbReference type="InterPro" id="IPR008978">
    <property type="entry name" value="HSP20-like_chaperone"/>
</dbReference>
<keyword evidence="5" id="KW-0597">Phosphoprotein</keyword>
<dbReference type="InterPro" id="IPR037201">
    <property type="entry name" value="CacyBP_N"/>
</dbReference>
<dbReference type="SUPFAM" id="SSF140106">
    <property type="entry name" value="Calcyclin-binding protein-like"/>
    <property type="match status" value="1"/>
</dbReference>
<dbReference type="OMA" id="YGWDQSA"/>
<dbReference type="Gene3D" id="2.60.40.790">
    <property type="match status" value="1"/>
</dbReference>
<evidence type="ECO:0000259" key="12">
    <source>
        <dbReference type="PROSITE" id="PS51203"/>
    </source>
</evidence>
<accession>A0A336LPH0</accession>
<dbReference type="InterPro" id="IPR052289">
    <property type="entry name" value="Calcyclin-binding_UBL-bridge"/>
</dbReference>
<evidence type="ECO:0000256" key="4">
    <source>
        <dbReference type="ARBA" id="ARBA00022490"/>
    </source>
</evidence>
<dbReference type="InterPro" id="IPR007052">
    <property type="entry name" value="CS_dom"/>
</dbReference>
<keyword evidence="4" id="KW-0963">Cytoplasm</keyword>
<evidence type="ECO:0000256" key="9">
    <source>
        <dbReference type="ARBA" id="ARBA00025145"/>
    </source>
</evidence>
<dbReference type="PANTHER" id="PTHR13164:SF3">
    <property type="entry name" value="CALCYCLIN-BINDING PROTEIN"/>
    <property type="match status" value="1"/>
</dbReference>
<feature type="domain" description="SGS" evidence="11">
    <location>
        <begin position="148"/>
        <end position="227"/>
    </location>
</feature>
<evidence type="ECO:0000256" key="7">
    <source>
        <dbReference type="ARBA" id="ARBA00022990"/>
    </source>
</evidence>
<keyword evidence="10" id="KW-0175">Coiled coil</keyword>
<feature type="domain" description="CS" evidence="12">
    <location>
        <begin position="68"/>
        <end position="164"/>
    </location>
</feature>
<comment type="subcellular location">
    <subcellularLocation>
        <location evidence="2">Cytoplasm</location>
    </subcellularLocation>
    <subcellularLocation>
        <location evidence="1">Nucleus</location>
    </subcellularLocation>
</comment>
<dbReference type="InterPro" id="IPR007699">
    <property type="entry name" value="SGS_dom"/>
</dbReference>
<dbReference type="GO" id="GO:0005737">
    <property type="term" value="C:cytoplasm"/>
    <property type="evidence" value="ECO:0007669"/>
    <property type="project" value="UniProtKB-SubCell"/>
</dbReference>
<dbReference type="PANTHER" id="PTHR13164">
    <property type="entry name" value="CALICYLIN BINDING PROTEIN"/>
    <property type="match status" value="1"/>
</dbReference>
<dbReference type="Pfam" id="PF04969">
    <property type="entry name" value="CS"/>
    <property type="match status" value="1"/>
</dbReference>
<dbReference type="GO" id="GO:0007507">
    <property type="term" value="P:heart development"/>
    <property type="evidence" value="ECO:0007669"/>
    <property type="project" value="TreeGrafter"/>
</dbReference>
<dbReference type="Pfam" id="PF09032">
    <property type="entry name" value="Siah-Interact_N"/>
    <property type="match status" value="1"/>
</dbReference>
<evidence type="ECO:0000259" key="11">
    <source>
        <dbReference type="PROSITE" id="PS51048"/>
    </source>
</evidence>
<dbReference type="GO" id="GO:0015631">
    <property type="term" value="F:tubulin binding"/>
    <property type="evidence" value="ECO:0007669"/>
    <property type="project" value="InterPro"/>
</dbReference>
<gene>
    <name evidence="13" type="primary">CSON015333</name>
</gene>
<protein>
    <recommendedName>
        <fullName evidence="3">Calcyclin-binding protein</fullName>
    </recommendedName>
</protein>
<evidence type="ECO:0000256" key="3">
    <source>
        <dbReference type="ARBA" id="ARBA00015702"/>
    </source>
</evidence>
<keyword evidence="7" id="KW-0007">Acetylation</keyword>
<evidence type="ECO:0000313" key="13">
    <source>
        <dbReference type="EMBL" id="SSX19695.1"/>
    </source>
</evidence>
<keyword evidence="6" id="KW-0833">Ubl conjugation pathway</keyword>
<dbReference type="GO" id="GO:0031625">
    <property type="term" value="F:ubiquitin protein ligase binding"/>
    <property type="evidence" value="ECO:0007669"/>
    <property type="project" value="InterPro"/>
</dbReference>
<evidence type="ECO:0000256" key="6">
    <source>
        <dbReference type="ARBA" id="ARBA00022786"/>
    </source>
</evidence>
<dbReference type="PROSITE" id="PS51048">
    <property type="entry name" value="SGS"/>
    <property type="match status" value="1"/>
</dbReference>
<dbReference type="AlphaFoldDB" id="A0A336LPH0"/>
<dbReference type="PROSITE" id="PS51203">
    <property type="entry name" value="CS"/>
    <property type="match status" value="1"/>
</dbReference>
<evidence type="ECO:0000256" key="10">
    <source>
        <dbReference type="SAM" id="Coils"/>
    </source>
</evidence>
<evidence type="ECO:0000256" key="5">
    <source>
        <dbReference type="ARBA" id="ARBA00022553"/>
    </source>
</evidence>
<keyword evidence="8" id="KW-0539">Nucleus</keyword>
<evidence type="ECO:0000256" key="1">
    <source>
        <dbReference type="ARBA" id="ARBA00004123"/>
    </source>
</evidence>
<dbReference type="SUPFAM" id="SSF49764">
    <property type="entry name" value="HSP20-like chaperones"/>
    <property type="match status" value="1"/>
</dbReference>
<dbReference type="InterPro" id="IPR037893">
    <property type="entry name" value="CS_CacyBP"/>
</dbReference>
<name>A0A336LPH0_CULSO</name>
<reference evidence="13" key="1">
    <citation type="submission" date="2018-07" db="EMBL/GenBank/DDBJ databases">
        <authorList>
            <person name="Quirk P.G."/>
            <person name="Krulwich T.A."/>
        </authorList>
    </citation>
    <scope>NUCLEOTIDE SEQUENCE</scope>
</reference>
<comment type="function">
    <text evidence="9">May be involved in calcium-dependent ubiquitination and subsequent proteasomal degradation of target proteins. Probably serves as a molecular bridge in ubiquitin E3 complexes. Participates in the ubiquitin-mediated degradation of beta-catenin (CTNNB1).</text>
</comment>
<dbReference type="EMBL" id="UFQT01000095">
    <property type="protein sequence ID" value="SSX19695.1"/>
    <property type="molecule type" value="Genomic_DNA"/>
</dbReference>
<evidence type="ECO:0000256" key="8">
    <source>
        <dbReference type="ARBA" id="ARBA00023242"/>
    </source>
</evidence>
<evidence type="ECO:0000256" key="2">
    <source>
        <dbReference type="ARBA" id="ARBA00004496"/>
    </source>
</evidence>
<feature type="coiled-coil region" evidence="10">
    <location>
        <begin position="5"/>
        <end position="55"/>
    </location>
</feature>
<dbReference type="VEuPathDB" id="VectorBase:CSON015333"/>
<sequence length="227" mass="26207">MEEKLSNYKLDLEEINQLMQSVKRSNTKLLLLNHAKSLAKEISQLEREITSKSNKKDSTPSAPKRYISELKTYAWDQSDKFVKIFVTLDALSPDKTDVKLDCKFEEKSLNLLIENGPNDRDYTFVVKNLLEPIDVEKSYAKIKTDMAAIYLKKNSEGKSWSHLTSTEKHLKEMKDSAFKDDMSSSSDPQAGLMNMMKRLYETGDSETKRMIAKSWQESEEKRLKGEM</sequence>
<dbReference type="InterPro" id="IPR015120">
    <property type="entry name" value="Siah-Interact_N"/>
</dbReference>
<proteinExistence type="predicted"/>
<organism evidence="13">
    <name type="scientific">Culicoides sonorensis</name>
    <name type="common">Biting midge</name>
    <dbReference type="NCBI Taxonomy" id="179676"/>
    <lineage>
        <taxon>Eukaryota</taxon>
        <taxon>Metazoa</taxon>
        <taxon>Ecdysozoa</taxon>
        <taxon>Arthropoda</taxon>
        <taxon>Hexapoda</taxon>
        <taxon>Insecta</taxon>
        <taxon>Pterygota</taxon>
        <taxon>Neoptera</taxon>
        <taxon>Endopterygota</taxon>
        <taxon>Diptera</taxon>
        <taxon>Nematocera</taxon>
        <taxon>Chironomoidea</taxon>
        <taxon>Ceratopogonidae</taxon>
        <taxon>Ceratopogoninae</taxon>
        <taxon>Culicoides</taxon>
        <taxon>Monoculicoides</taxon>
    </lineage>
</organism>